<dbReference type="RefSeq" id="WP_096358007.1">
    <property type="nucleotide sequence ID" value="NZ_AP014946.1"/>
</dbReference>
<dbReference type="KEGG" id="vgo:GJW-30_1_03846"/>
<gene>
    <name evidence="1" type="primary">cofC</name>
    <name evidence="1" type="ORF">GJW-30_1_03846</name>
</gene>
<organism evidence="1 2">
    <name type="scientific">Variibacter gotjawalensis</name>
    <dbReference type="NCBI Taxonomy" id="1333996"/>
    <lineage>
        <taxon>Bacteria</taxon>
        <taxon>Pseudomonadati</taxon>
        <taxon>Pseudomonadota</taxon>
        <taxon>Alphaproteobacteria</taxon>
        <taxon>Hyphomicrobiales</taxon>
        <taxon>Nitrobacteraceae</taxon>
        <taxon>Variibacter</taxon>
    </lineage>
</organism>
<dbReference type="InterPro" id="IPR018641">
    <property type="entry name" value="Trfase_1_rSAM/seldom-assoc"/>
</dbReference>
<evidence type="ECO:0000313" key="2">
    <source>
        <dbReference type="Proteomes" id="UP000236884"/>
    </source>
</evidence>
<sequence>MSADVSKVQVAIIAEAPIAGVAKKRFSMALGVNGAAILQQRLIERAIKVAKQADIGPVTVWSTPDLRDAMFKEFARRYGVTVQPLPDGAGLARLAVALAVSGPAVAITADCPTLDASALRAAADAVLNHANAIIGPSEGDGCVLFAARNIDPEVFAVIDHHSEASAGCLRACLSHHHVQTSELPPRWSVERPSDLRRLASSNFSALVEGLRGEVPSMMATRGFS</sequence>
<dbReference type="PANTHER" id="PTHR36529">
    <property type="entry name" value="SLL1095 PROTEIN"/>
    <property type="match status" value="1"/>
</dbReference>
<dbReference type="AlphaFoldDB" id="A0A0S3PZC3"/>
<protein>
    <submittedName>
        <fullName evidence="1">2-phospho-L-lactate guanylyltransferase</fullName>
        <ecNumber evidence="1">2.7.7.68</ecNumber>
    </submittedName>
</protein>
<dbReference type="OrthoDB" id="9798250at2"/>
<dbReference type="Pfam" id="PF09837">
    <property type="entry name" value="DUF2064"/>
    <property type="match status" value="1"/>
</dbReference>
<reference evidence="1 2" key="1">
    <citation type="submission" date="2015-08" db="EMBL/GenBank/DDBJ databases">
        <title>Investigation of the bacterial diversity of lava forest soil.</title>
        <authorList>
            <person name="Lee J.S."/>
        </authorList>
    </citation>
    <scope>NUCLEOTIDE SEQUENCE [LARGE SCALE GENOMIC DNA]</scope>
    <source>
        <strain evidence="1 2">GJW-30</strain>
    </source>
</reference>
<dbReference type="GO" id="GO:0043814">
    <property type="term" value="F:phospholactate guanylyltransferase activity"/>
    <property type="evidence" value="ECO:0007669"/>
    <property type="project" value="UniProtKB-EC"/>
</dbReference>
<proteinExistence type="predicted"/>
<keyword evidence="2" id="KW-1185">Reference proteome</keyword>
<keyword evidence="1" id="KW-0548">Nucleotidyltransferase</keyword>
<dbReference type="EC" id="2.7.7.68" evidence="1"/>
<keyword evidence="1" id="KW-0808">Transferase</keyword>
<accession>A0A0S3PZC3</accession>
<dbReference type="InterPro" id="IPR029044">
    <property type="entry name" value="Nucleotide-diphossugar_trans"/>
</dbReference>
<evidence type="ECO:0000313" key="1">
    <source>
        <dbReference type="EMBL" id="BAT61289.1"/>
    </source>
</evidence>
<dbReference type="SUPFAM" id="SSF53448">
    <property type="entry name" value="Nucleotide-diphospho-sugar transferases"/>
    <property type="match status" value="1"/>
</dbReference>
<name>A0A0S3PZC3_9BRAD</name>
<dbReference type="EMBL" id="AP014946">
    <property type="protein sequence ID" value="BAT61289.1"/>
    <property type="molecule type" value="Genomic_DNA"/>
</dbReference>
<dbReference type="Proteomes" id="UP000236884">
    <property type="component" value="Chromosome"/>
</dbReference>
<dbReference type="PANTHER" id="PTHR36529:SF1">
    <property type="entry name" value="GLYCOSYLTRANSFERASE"/>
    <property type="match status" value="1"/>
</dbReference>
<dbReference type="Gene3D" id="3.90.550.10">
    <property type="entry name" value="Spore Coat Polysaccharide Biosynthesis Protein SpsA, Chain A"/>
    <property type="match status" value="1"/>
</dbReference>